<dbReference type="Proteomes" id="UP000008914">
    <property type="component" value="Chromosome"/>
</dbReference>
<organism evidence="1 2">
    <name type="scientific">Intrasporangium calvum (strain ATCC 23552 / DSM 43043 / JCM 3097 / NBRC 12989 / NCIMB 10167 / NRRL B-3866 / 7 KIP)</name>
    <dbReference type="NCBI Taxonomy" id="710696"/>
    <lineage>
        <taxon>Bacteria</taxon>
        <taxon>Bacillati</taxon>
        <taxon>Actinomycetota</taxon>
        <taxon>Actinomycetes</taxon>
        <taxon>Micrococcales</taxon>
        <taxon>Intrasporangiaceae</taxon>
        <taxon>Intrasporangium</taxon>
    </lineage>
</organism>
<dbReference type="GO" id="GO:0051213">
    <property type="term" value="F:dioxygenase activity"/>
    <property type="evidence" value="ECO:0007669"/>
    <property type="project" value="UniProtKB-KW"/>
</dbReference>
<dbReference type="EMBL" id="CP002343">
    <property type="protein sequence ID" value="ADU47699.1"/>
    <property type="molecule type" value="Genomic_DNA"/>
</dbReference>
<dbReference type="KEGG" id="ica:Intca_1181"/>
<keyword evidence="1" id="KW-0560">Oxidoreductase</keyword>
<evidence type="ECO:0000313" key="2">
    <source>
        <dbReference type="Proteomes" id="UP000008914"/>
    </source>
</evidence>
<reference evidence="1 2" key="1">
    <citation type="journal article" date="2010" name="Stand. Genomic Sci.">
        <title>Complete genome sequence of Intrasporangium calvum type strain (7 KIP).</title>
        <authorList>
            <person name="Del Rio T.G."/>
            <person name="Chertkov O."/>
            <person name="Yasawong M."/>
            <person name="Lucas S."/>
            <person name="Deshpande S."/>
            <person name="Cheng J.F."/>
            <person name="Detter C."/>
            <person name="Tapia R."/>
            <person name="Han C."/>
            <person name="Goodwin L."/>
            <person name="Pitluck S."/>
            <person name="Liolios K."/>
            <person name="Ivanova N."/>
            <person name="Mavromatis K."/>
            <person name="Pati A."/>
            <person name="Chen A."/>
            <person name="Palaniappan K."/>
            <person name="Land M."/>
            <person name="Hauser L."/>
            <person name="Chang Y.J."/>
            <person name="Jeffries C.D."/>
            <person name="Rohde M."/>
            <person name="Pukall R."/>
            <person name="Sikorski J."/>
            <person name="Goker M."/>
            <person name="Woyke T."/>
            <person name="Bristow J."/>
            <person name="Eisen J.A."/>
            <person name="Markowitz V."/>
            <person name="Hugenholtz P."/>
            <person name="Kyrpides N.C."/>
            <person name="Klenk H.P."/>
            <person name="Lapidus A."/>
        </authorList>
    </citation>
    <scope>NUCLEOTIDE SEQUENCE [LARGE SCALE GENOMIC DNA]</scope>
    <source>
        <strain evidence="2">ATCC 23552 / DSM 43043 / JCM 3097 / NBRC 12989 / 7 KIP</strain>
    </source>
</reference>
<sequence length="288" mass="31538">MTTTIPTPIRLQLGHAAVQVVADRIGADLLHIKGESLDPTVRRSGRTASDVDVLVHPDHVAALLVALRAAGWELLNDFPSSSAFEHSATLRHPAWGHLDVHRSFPGLTVRAEVAFGVLWSAGRTWLAAGRACRVPEPTAQRLVLLLHAARSRGSHRGRQDITHTWTAADDDVRAAVEELARRLGAEVGLAAATGRLDAWRGHPDHDLWQVASAGGTRIDEWRARVKAAPTTRGKLRLVGRAALVNVEHLAMLRGRPPTRREVVAEFFARPARGVREELARRRPRRAGD</sequence>
<gene>
    <name evidence="1" type="ordered locus">Intca_1181</name>
</gene>
<accession>E6SEU2</accession>
<dbReference type="Pfam" id="PF14907">
    <property type="entry name" value="NTP_transf_5"/>
    <property type="match status" value="1"/>
</dbReference>
<dbReference type="RefSeq" id="WP_013492015.1">
    <property type="nucleotide sequence ID" value="NC_014830.1"/>
</dbReference>
<dbReference type="HOGENOM" id="CLU_976218_0_0_11"/>
<keyword evidence="2" id="KW-1185">Reference proteome</keyword>
<name>E6SEU2_INTC7</name>
<protein>
    <submittedName>
        <fullName evidence="1">2-nitropropane dioxygenase-like protein</fullName>
    </submittedName>
</protein>
<dbReference type="InterPro" id="IPR039498">
    <property type="entry name" value="NTP_transf_5"/>
</dbReference>
<proteinExistence type="predicted"/>
<keyword evidence="1" id="KW-0223">Dioxygenase</keyword>
<dbReference type="STRING" id="710696.Intca_1181"/>
<dbReference type="AlphaFoldDB" id="E6SEU2"/>
<dbReference type="eggNOG" id="ENOG5032AQR">
    <property type="taxonomic scope" value="Bacteria"/>
</dbReference>
<evidence type="ECO:0000313" key="1">
    <source>
        <dbReference type="EMBL" id="ADU47699.1"/>
    </source>
</evidence>
<dbReference type="OrthoDB" id="3782133at2"/>